<dbReference type="EMBL" id="MFZO01000047">
    <property type="protein sequence ID" value="OGK23449.1"/>
    <property type="molecule type" value="Genomic_DNA"/>
</dbReference>
<dbReference type="InterPro" id="IPR001296">
    <property type="entry name" value="Glyco_trans_1"/>
</dbReference>
<name>A0A1F7GWU3_9BACT</name>
<organism evidence="4 5">
    <name type="scientific">Candidatus Roizmanbacteria bacterium RIFCSPHIGHO2_02_FULL_38_11</name>
    <dbReference type="NCBI Taxonomy" id="1802039"/>
    <lineage>
        <taxon>Bacteria</taxon>
        <taxon>Candidatus Roizmaniibacteriota</taxon>
    </lineage>
</organism>
<dbReference type="AlphaFoldDB" id="A0A1F7GWU3"/>
<dbReference type="SUPFAM" id="SSF53756">
    <property type="entry name" value="UDP-Glycosyltransferase/glycogen phosphorylase"/>
    <property type="match status" value="1"/>
</dbReference>
<evidence type="ECO:0000259" key="3">
    <source>
        <dbReference type="Pfam" id="PF13439"/>
    </source>
</evidence>
<dbReference type="Pfam" id="PF00534">
    <property type="entry name" value="Glycos_transf_1"/>
    <property type="match status" value="1"/>
</dbReference>
<feature type="region of interest" description="Disordered" evidence="1">
    <location>
        <begin position="200"/>
        <end position="222"/>
    </location>
</feature>
<sequence>MKVALVHDQLQEFGGAERVLVALKKIFPQADVYTSFYNPESLGIHQKKFKNWNIITSWADKVPLLKKIYSPLRFITPWIWESFNFSDYDLVISSSGSYMSKGIITRPETIHICYLHHQPRFLYYYETAIEWQKYLVFKIYGHLINHELRLWDYVSSQRVDHFIANSEETKKRIKKFYRRDTTVIYPPVNIPRRIVIPSEVEGSSDRRGRKNASGTSDVPSLDSSVASLLRNDEGEYYLTVSRLARAKHTDVLIRAANKRKFNLKIVGSGRAENYLKSLAGSSVEFLGNLPDRELPELYKKAKAFLFSAVDEEFGIAPVEAMGYGLPVIAYSSGGLKETIKPGVNGYLFNELNENSLIKKVNELMSLPKEKYLEMRKNARNEAEKYSFENFKNKILEFINLKMSFPRKRESRFK</sequence>
<dbReference type="Gene3D" id="3.40.50.2000">
    <property type="entry name" value="Glycogen Phosphorylase B"/>
    <property type="match status" value="2"/>
</dbReference>
<feature type="domain" description="Glycosyl transferase family 1" evidence="2">
    <location>
        <begin position="227"/>
        <end position="380"/>
    </location>
</feature>
<reference evidence="4 5" key="1">
    <citation type="journal article" date="2016" name="Nat. Commun.">
        <title>Thousands of microbial genomes shed light on interconnected biogeochemical processes in an aquifer system.</title>
        <authorList>
            <person name="Anantharaman K."/>
            <person name="Brown C.T."/>
            <person name="Hug L.A."/>
            <person name="Sharon I."/>
            <person name="Castelle C.J."/>
            <person name="Probst A.J."/>
            <person name="Thomas B.C."/>
            <person name="Singh A."/>
            <person name="Wilkins M.J."/>
            <person name="Karaoz U."/>
            <person name="Brodie E.L."/>
            <person name="Williams K.H."/>
            <person name="Hubbard S.S."/>
            <person name="Banfield J.F."/>
        </authorList>
    </citation>
    <scope>NUCLEOTIDE SEQUENCE [LARGE SCALE GENOMIC DNA]</scope>
</reference>
<proteinExistence type="predicted"/>
<evidence type="ECO:0000259" key="2">
    <source>
        <dbReference type="Pfam" id="PF00534"/>
    </source>
</evidence>
<accession>A0A1F7GWU3</accession>
<protein>
    <recommendedName>
        <fullName evidence="6">Glycosyl transferase family 1 domain-containing protein</fullName>
    </recommendedName>
</protein>
<evidence type="ECO:0000313" key="5">
    <source>
        <dbReference type="Proteomes" id="UP000177913"/>
    </source>
</evidence>
<dbReference type="GO" id="GO:0016757">
    <property type="term" value="F:glycosyltransferase activity"/>
    <property type="evidence" value="ECO:0007669"/>
    <property type="project" value="InterPro"/>
</dbReference>
<dbReference type="InterPro" id="IPR028098">
    <property type="entry name" value="Glyco_trans_4-like_N"/>
</dbReference>
<dbReference type="PANTHER" id="PTHR45947">
    <property type="entry name" value="SULFOQUINOVOSYL TRANSFERASE SQD2"/>
    <property type="match status" value="1"/>
</dbReference>
<dbReference type="Pfam" id="PF13439">
    <property type="entry name" value="Glyco_transf_4"/>
    <property type="match status" value="1"/>
</dbReference>
<evidence type="ECO:0008006" key="6">
    <source>
        <dbReference type="Google" id="ProtNLM"/>
    </source>
</evidence>
<dbReference type="InterPro" id="IPR050194">
    <property type="entry name" value="Glycosyltransferase_grp1"/>
</dbReference>
<feature type="compositionally biased region" description="Polar residues" evidence="1">
    <location>
        <begin position="212"/>
        <end position="222"/>
    </location>
</feature>
<dbReference type="PANTHER" id="PTHR45947:SF3">
    <property type="entry name" value="SULFOQUINOVOSYL TRANSFERASE SQD2"/>
    <property type="match status" value="1"/>
</dbReference>
<comment type="caution">
    <text evidence="4">The sequence shown here is derived from an EMBL/GenBank/DDBJ whole genome shotgun (WGS) entry which is preliminary data.</text>
</comment>
<gene>
    <name evidence="4" type="ORF">A3C25_02150</name>
</gene>
<evidence type="ECO:0000313" key="4">
    <source>
        <dbReference type="EMBL" id="OGK23449.1"/>
    </source>
</evidence>
<evidence type="ECO:0000256" key="1">
    <source>
        <dbReference type="SAM" id="MobiDB-lite"/>
    </source>
</evidence>
<dbReference type="Proteomes" id="UP000177913">
    <property type="component" value="Unassembled WGS sequence"/>
</dbReference>
<feature type="domain" description="Glycosyltransferase subfamily 4-like N-terminal" evidence="3">
    <location>
        <begin position="13"/>
        <end position="190"/>
    </location>
</feature>